<keyword evidence="10" id="KW-0902">Two-component regulatory system</keyword>
<reference evidence="15 16" key="1">
    <citation type="submission" date="2016-01" db="EMBL/GenBank/DDBJ databases">
        <title>Mycobacterium immunogenum strain CD11_6 genome sequencing and assembly.</title>
        <authorList>
            <person name="Kaur G."/>
            <person name="Nair G.R."/>
            <person name="Mayilraj S."/>
        </authorList>
    </citation>
    <scope>NUCLEOTIDE SEQUENCE [LARGE SCALE GENOMIC DNA]</scope>
    <source>
        <strain evidence="15 16">CD11-6</strain>
    </source>
</reference>
<dbReference type="EMBL" id="LQYE01000001">
    <property type="protein sequence ID" value="OAT70331.1"/>
    <property type="molecule type" value="Genomic_DNA"/>
</dbReference>
<dbReference type="PROSITE" id="PS50885">
    <property type="entry name" value="HAMP"/>
    <property type="match status" value="1"/>
</dbReference>
<keyword evidence="7 12" id="KW-0812">Transmembrane</keyword>
<dbReference type="GO" id="GO:0005886">
    <property type="term" value="C:plasma membrane"/>
    <property type="evidence" value="ECO:0007669"/>
    <property type="project" value="UniProtKB-SubCell"/>
</dbReference>
<evidence type="ECO:0000256" key="8">
    <source>
        <dbReference type="ARBA" id="ARBA00022777"/>
    </source>
</evidence>
<keyword evidence="5" id="KW-0597">Phosphoprotein</keyword>
<feature type="domain" description="HAMP" evidence="14">
    <location>
        <begin position="207"/>
        <end position="270"/>
    </location>
</feature>
<dbReference type="SMART" id="SM00388">
    <property type="entry name" value="HisKA"/>
    <property type="match status" value="1"/>
</dbReference>
<dbReference type="InterPro" id="IPR003660">
    <property type="entry name" value="HAMP_dom"/>
</dbReference>
<evidence type="ECO:0000256" key="2">
    <source>
        <dbReference type="ARBA" id="ARBA00001968"/>
    </source>
</evidence>
<dbReference type="InterPro" id="IPR003594">
    <property type="entry name" value="HATPase_dom"/>
</dbReference>
<evidence type="ECO:0000256" key="11">
    <source>
        <dbReference type="ARBA" id="ARBA00023136"/>
    </source>
</evidence>
<evidence type="ECO:0000256" key="10">
    <source>
        <dbReference type="ARBA" id="ARBA00023012"/>
    </source>
</evidence>
<keyword evidence="9 12" id="KW-1133">Transmembrane helix</keyword>
<dbReference type="RefSeq" id="WP_064627484.1">
    <property type="nucleotide sequence ID" value="NZ_LQYE01000001.1"/>
</dbReference>
<name>A0A179VH36_9MYCO</name>
<gene>
    <name evidence="15" type="ORF">AWB85_02915</name>
</gene>
<comment type="catalytic activity">
    <reaction evidence="1">
        <text>ATP + protein L-histidine = ADP + protein N-phospho-L-histidine.</text>
        <dbReference type="EC" id="2.7.13.3"/>
    </reaction>
</comment>
<dbReference type="PROSITE" id="PS50109">
    <property type="entry name" value="HIS_KIN"/>
    <property type="match status" value="1"/>
</dbReference>
<accession>A0A179VH36</accession>
<organism evidence="15 16">
    <name type="scientific">Mycobacteroides immunogenum</name>
    <dbReference type="NCBI Taxonomy" id="83262"/>
    <lineage>
        <taxon>Bacteria</taxon>
        <taxon>Bacillati</taxon>
        <taxon>Actinomycetota</taxon>
        <taxon>Actinomycetes</taxon>
        <taxon>Mycobacteriales</taxon>
        <taxon>Mycobacteriaceae</taxon>
        <taxon>Mycobacteroides</taxon>
    </lineage>
</organism>
<dbReference type="InterPro" id="IPR003661">
    <property type="entry name" value="HisK_dim/P_dom"/>
</dbReference>
<dbReference type="SMART" id="SM00387">
    <property type="entry name" value="HATPase_c"/>
    <property type="match status" value="1"/>
</dbReference>
<keyword evidence="6" id="KW-0808">Transferase</keyword>
<dbReference type="Gene3D" id="3.30.565.10">
    <property type="entry name" value="Histidine kinase-like ATPase, C-terminal domain"/>
    <property type="match status" value="1"/>
</dbReference>
<keyword evidence="11 12" id="KW-0472">Membrane</keyword>
<evidence type="ECO:0000256" key="12">
    <source>
        <dbReference type="SAM" id="Phobius"/>
    </source>
</evidence>
<dbReference type="FunFam" id="1.10.287.130:FF:000001">
    <property type="entry name" value="Two-component sensor histidine kinase"/>
    <property type="match status" value="1"/>
</dbReference>
<comment type="subcellular location">
    <subcellularLocation>
        <location evidence="3">Cell membrane</location>
    </subcellularLocation>
</comment>
<sequence>MSSNPHTDVASRFRKPSAWSLRARLLAVQVALLALVCVGIGAGTMLAMNRFLVQQLDEQVRDASVRSVTLFNFGPPPPMPGIPRLSGPGPMFLDAPGQSTGTVGAIVVGGTVTEAAVITTTGARQRLTDVAYRQLTSVGEGGCTTAVLDGLGKYRLFRAVSTDGTVIVTGLPAAGVDDTLLSVFAIFCVVGALALTGAVVAGAVIIRRQLAPLSDVASAALAVADMPLERGEVNLPSSIVSVLPTHVHTEIGKLGTALNRMLERIADALSARQASETRVRQFVADASHELRTPLAAISGYTELAQRNSDRVPADVAHAMGRVASEAGRMTELVGDLLLLARLDSGRPLEQAPVDLSRLVVDAVSDAHIAAPEHQWTIDLPDEPVILAGDQARLHQVLANLLSNCRMHTPPGTTITVSLLAGNDHIRLSVSDDGPGIPAGQQSEIFERFARGDTSRSRRGGSTGLGLAIAAAVVKAHHGVISVRSAAGNTEFTVALPAATP</sequence>
<dbReference type="GO" id="GO:0000155">
    <property type="term" value="F:phosphorelay sensor kinase activity"/>
    <property type="evidence" value="ECO:0007669"/>
    <property type="project" value="InterPro"/>
</dbReference>
<dbReference type="GO" id="GO:0005509">
    <property type="term" value="F:calcium ion binding"/>
    <property type="evidence" value="ECO:0007669"/>
    <property type="project" value="UniProtKB-ARBA"/>
</dbReference>
<dbReference type="Pfam" id="PF00672">
    <property type="entry name" value="HAMP"/>
    <property type="match status" value="1"/>
</dbReference>
<dbReference type="PRINTS" id="PR00344">
    <property type="entry name" value="BCTRLSENSOR"/>
</dbReference>
<comment type="cofactor">
    <cofactor evidence="2">
        <name>a divalent metal cation</name>
        <dbReference type="ChEBI" id="CHEBI:60240"/>
    </cofactor>
</comment>
<evidence type="ECO:0000256" key="7">
    <source>
        <dbReference type="ARBA" id="ARBA00022692"/>
    </source>
</evidence>
<evidence type="ECO:0000259" key="14">
    <source>
        <dbReference type="PROSITE" id="PS50885"/>
    </source>
</evidence>
<dbReference type="EC" id="2.7.13.3" evidence="4"/>
<dbReference type="CDD" id="cd00082">
    <property type="entry name" value="HisKA"/>
    <property type="match status" value="1"/>
</dbReference>
<evidence type="ECO:0000313" key="16">
    <source>
        <dbReference type="Proteomes" id="UP000186919"/>
    </source>
</evidence>
<dbReference type="AlphaFoldDB" id="A0A179VH36"/>
<dbReference type="Pfam" id="PF02518">
    <property type="entry name" value="HATPase_c"/>
    <property type="match status" value="1"/>
</dbReference>
<dbReference type="CDD" id="cd00075">
    <property type="entry name" value="HATPase"/>
    <property type="match status" value="1"/>
</dbReference>
<dbReference type="InterPro" id="IPR036097">
    <property type="entry name" value="HisK_dim/P_sf"/>
</dbReference>
<dbReference type="InterPro" id="IPR004358">
    <property type="entry name" value="Sig_transdc_His_kin-like_C"/>
</dbReference>
<dbReference type="Pfam" id="PF00512">
    <property type="entry name" value="HisKA"/>
    <property type="match status" value="1"/>
</dbReference>
<evidence type="ECO:0000256" key="5">
    <source>
        <dbReference type="ARBA" id="ARBA00022553"/>
    </source>
</evidence>
<dbReference type="SMART" id="SM00304">
    <property type="entry name" value="HAMP"/>
    <property type="match status" value="1"/>
</dbReference>
<evidence type="ECO:0000256" key="1">
    <source>
        <dbReference type="ARBA" id="ARBA00000085"/>
    </source>
</evidence>
<dbReference type="InterPro" id="IPR036890">
    <property type="entry name" value="HATPase_C_sf"/>
</dbReference>
<keyword evidence="8 15" id="KW-0418">Kinase</keyword>
<feature type="transmembrane region" description="Helical" evidence="12">
    <location>
        <begin position="21"/>
        <end position="48"/>
    </location>
</feature>
<feature type="transmembrane region" description="Helical" evidence="12">
    <location>
        <begin position="180"/>
        <end position="206"/>
    </location>
</feature>
<dbReference type="InterPro" id="IPR005467">
    <property type="entry name" value="His_kinase_dom"/>
</dbReference>
<comment type="caution">
    <text evidence="15">The sequence shown here is derived from an EMBL/GenBank/DDBJ whole genome shotgun (WGS) entry which is preliminary data.</text>
</comment>
<feature type="domain" description="Histidine kinase" evidence="13">
    <location>
        <begin position="285"/>
        <end position="499"/>
    </location>
</feature>
<evidence type="ECO:0000259" key="13">
    <source>
        <dbReference type="PROSITE" id="PS50109"/>
    </source>
</evidence>
<dbReference type="FunFam" id="3.30.565.10:FF:000006">
    <property type="entry name" value="Sensor histidine kinase WalK"/>
    <property type="match status" value="1"/>
</dbReference>
<evidence type="ECO:0000256" key="3">
    <source>
        <dbReference type="ARBA" id="ARBA00004236"/>
    </source>
</evidence>
<dbReference type="Gene3D" id="6.10.340.10">
    <property type="match status" value="1"/>
</dbReference>
<protein>
    <recommendedName>
        <fullName evidence="4">histidine kinase</fullName>
        <ecNumber evidence="4">2.7.13.3</ecNumber>
    </recommendedName>
</protein>
<evidence type="ECO:0000256" key="6">
    <source>
        <dbReference type="ARBA" id="ARBA00022679"/>
    </source>
</evidence>
<evidence type="ECO:0000256" key="9">
    <source>
        <dbReference type="ARBA" id="ARBA00022989"/>
    </source>
</evidence>
<dbReference type="SUPFAM" id="SSF55874">
    <property type="entry name" value="ATPase domain of HSP90 chaperone/DNA topoisomerase II/histidine kinase"/>
    <property type="match status" value="1"/>
</dbReference>
<dbReference type="SUPFAM" id="SSF47384">
    <property type="entry name" value="Homodimeric domain of signal transducing histidine kinase"/>
    <property type="match status" value="1"/>
</dbReference>
<dbReference type="PANTHER" id="PTHR45436">
    <property type="entry name" value="SENSOR HISTIDINE KINASE YKOH"/>
    <property type="match status" value="1"/>
</dbReference>
<dbReference type="InterPro" id="IPR050428">
    <property type="entry name" value="TCS_sensor_his_kinase"/>
</dbReference>
<dbReference type="Gene3D" id="1.10.287.130">
    <property type="match status" value="1"/>
</dbReference>
<dbReference type="Proteomes" id="UP000186919">
    <property type="component" value="Unassembled WGS sequence"/>
</dbReference>
<proteinExistence type="predicted"/>
<evidence type="ECO:0000256" key="4">
    <source>
        <dbReference type="ARBA" id="ARBA00012438"/>
    </source>
</evidence>
<dbReference type="PANTHER" id="PTHR45436:SF5">
    <property type="entry name" value="SENSOR HISTIDINE KINASE TRCS"/>
    <property type="match status" value="1"/>
</dbReference>
<evidence type="ECO:0000313" key="15">
    <source>
        <dbReference type="EMBL" id="OAT70331.1"/>
    </source>
</evidence>